<evidence type="ECO:0000313" key="2">
    <source>
        <dbReference type="Proteomes" id="UP001165136"/>
    </source>
</evidence>
<dbReference type="EMBL" id="BSTI01000001">
    <property type="protein sequence ID" value="GLY63640.1"/>
    <property type="molecule type" value="Genomic_DNA"/>
</dbReference>
<sequence>MHRGVVDPAWILLRDHVVQLRTSQVKTLDDKFRAATTADDGLARDALDFGHAPPAVLVLQAQSGVGGEPTTRPTSTSTIAITMPAITPVRRFGGTGYKYGCGGGA</sequence>
<comment type="caution">
    <text evidence="1">The sequence shown here is derived from an EMBL/GenBank/DDBJ whole genome shotgun (WGS) entry which is preliminary data.</text>
</comment>
<dbReference type="Proteomes" id="UP001165136">
    <property type="component" value="Unassembled WGS sequence"/>
</dbReference>
<reference evidence="1" key="1">
    <citation type="submission" date="2023-03" db="EMBL/GenBank/DDBJ databases">
        <title>Amycolatopsis taiwanensis NBRC 103393.</title>
        <authorList>
            <person name="Ichikawa N."/>
            <person name="Sato H."/>
            <person name="Tonouchi N."/>
        </authorList>
    </citation>
    <scope>NUCLEOTIDE SEQUENCE</scope>
    <source>
        <strain evidence="1">NBRC 103393</strain>
    </source>
</reference>
<organism evidence="1 2">
    <name type="scientific">Amycolatopsis taiwanensis</name>
    <dbReference type="NCBI Taxonomy" id="342230"/>
    <lineage>
        <taxon>Bacteria</taxon>
        <taxon>Bacillati</taxon>
        <taxon>Actinomycetota</taxon>
        <taxon>Actinomycetes</taxon>
        <taxon>Pseudonocardiales</taxon>
        <taxon>Pseudonocardiaceae</taxon>
        <taxon>Amycolatopsis</taxon>
    </lineage>
</organism>
<evidence type="ECO:0000313" key="1">
    <source>
        <dbReference type="EMBL" id="GLY63640.1"/>
    </source>
</evidence>
<proteinExistence type="predicted"/>
<gene>
    <name evidence="1" type="ORF">Atai01_02590</name>
</gene>
<dbReference type="AlphaFoldDB" id="A0A9W6QX70"/>
<keyword evidence="2" id="KW-1185">Reference proteome</keyword>
<name>A0A9W6QX70_9PSEU</name>
<protein>
    <submittedName>
        <fullName evidence="1">Uncharacterized protein</fullName>
    </submittedName>
</protein>
<accession>A0A9W6QX70</accession>